<sequence>MNYNLFILNIIILINLQIVNSGCVQCTGRGQQQINSPPHGAEPSQQTNTGQSSSTQHQHETIEYVDGHRLVRIPLIDYIRESTRNFGVGVMVYDSRNIFSYGQVNVNFATYKLMRDEKLILMEIILSTNTFLANNALEIFKHFAKLRFTRIICMLGHNIIPQNVQGMLLEGGSQTLENYFLNMPDRSPSNMKNLLYQMALAVQQFHNGSALHLNINPSNFICDNENGSNECFVKLIPGVNSILYDSSRRNIELDWTYGSETYKSPGYRHNQNNHYKVSQKSDVYSLCLVALEFVLRSANSQRYRLIDSHFNTQLVVDSLIINLLSDEPSTNYDHRAILTNQGESWIWTNDLIGTLRVF</sequence>
<dbReference type="GO" id="GO:0004672">
    <property type="term" value="F:protein kinase activity"/>
    <property type="evidence" value="ECO:0007669"/>
    <property type="project" value="InterPro"/>
</dbReference>
<protein>
    <recommendedName>
        <fullName evidence="3">Protein kinase domain-containing protein</fullName>
    </recommendedName>
</protein>
<dbReference type="PANTHER" id="PTHR24362">
    <property type="entry name" value="SERINE/THREONINE-PROTEIN KINASE NEK"/>
    <property type="match status" value="1"/>
</dbReference>
<feature type="chain" id="PRO_5027972603" description="Protein kinase domain-containing protein" evidence="2">
    <location>
        <begin position="22"/>
        <end position="358"/>
    </location>
</feature>
<feature type="compositionally biased region" description="Low complexity" evidence="1">
    <location>
        <begin position="44"/>
        <end position="56"/>
    </location>
</feature>
<dbReference type="InterPro" id="IPR000719">
    <property type="entry name" value="Prot_kinase_dom"/>
</dbReference>
<evidence type="ECO:0000313" key="4">
    <source>
        <dbReference type="EMBL" id="CAD2171381.1"/>
    </source>
</evidence>
<dbReference type="OrthoDB" id="5906386at2759"/>
<dbReference type="EMBL" id="CAJEWN010000183">
    <property type="protein sequence ID" value="CAD2171381.1"/>
    <property type="molecule type" value="Genomic_DNA"/>
</dbReference>
<dbReference type="SUPFAM" id="SSF56112">
    <property type="entry name" value="Protein kinase-like (PK-like)"/>
    <property type="match status" value="1"/>
</dbReference>
<evidence type="ECO:0000256" key="1">
    <source>
        <dbReference type="SAM" id="MobiDB-lite"/>
    </source>
</evidence>
<dbReference type="AlphaFoldDB" id="A0A6V7VAW4"/>
<feature type="signal peptide" evidence="2">
    <location>
        <begin position="1"/>
        <end position="21"/>
    </location>
</feature>
<feature type="region of interest" description="Disordered" evidence="1">
    <location>
        <begin position="30"/>
        <end position="58"/>
    </location>
</feature>
<proteinExistence type="predicted"/>
<organism evidence="4 5">
    <name type="scientific">Meloidogyne enterolobii</name>
    <name type="common">Root-knot nematode worm</name>
    <name type="synonym">Meloidogyne mayaguensis</name>
    <dbReference type="NCBI Taxonomy" id="390850"/>
    <lineage>
        <taxon>Eukaryota</taxon>
        <taxon>Metazoa</taxon>
        <taxon>Ecdysozoa</taxon>
        <taxon>Nematoda</taxon>
        <taxon>Chromadorea</taxon>
        <taxon>Rhabditida</taxon>
        <taxon>Tylenchina</taxon>
        <taxon>Tylenchomorpha</taxon>
        <taxon>Tylenchoidea</taxon>
        <taxon>Meloidogynidae</taxon>
        <taxon>Meloidogyninae</taxon>
        <taxon>Meloidogyne</taxon>
    </lineage>
</organism>
<name>A0A6V7VAW4_MELEN</name>
<dbReference type="Pfam" id="PF00069">
    <property type="entry name" value="Pkinase"/>
    <property type="match status" value="1"/>
</dbReference>
<keyword evidence="2" id="KW-0732">Signal</keyword>
<accession>A0A6V7VAW4</accession>
<dbReference type="InterPro" id="IPR011009">
    <property type="entry name" value="Kinase-like_dom_sf"/>
</dbReference>
<comment type="caution">
    <text evidence="4">The sequence shown here is derived from an EMBL/GenBank/DDBJ whole genome shotgun (WGS) entry which is preliminary data.</text>
</comment>
<dbReference type="GO" id="GO:0005524">
    <property type="term" value="F:ATP binding"/>
    <property type="evidence" value="ECO:0007669"/>
    <property type="project" value="InterPro"/>
</dbReference>
<feature type="domain" description="Protein kinase" evidence="3">
    <location>
        <begin position="93"/>
        <end position="346"/>
    </location>
</feature>
<reference evidence="4 5" key="1">
    <citation type="submission" date="2020-08" db="EMBL/GenBank/DDBJ databases">
        <authorList>
            <person name="Koutsovoulos G."/>
            <person name="Danchin GJ E."/>
        </authorList>
    </citation>
    <scope>NUCLEOTIDE SEQUENCE [LARGE SCALE GENOMIC DNA]</scope>
</reference>
<dbReference type="Gene3D" id="1.10.510.10">
    <property type="entry name" value="Transferase(Phosphotransferase) domain 1"/>
    <property type="match status" value="1"/>
</dbReference>
<dbReference type="Proteomes" id="UP000580250">
    <property type="component" value="Unassembled WGS sequence"/>
</dbReference>
<dbReference type="PROSITE" id="PS50011">
    <property type="entry name" value="PROTEIN_KINASE_DOM"/>
    <property type="match status" value="1"/>
</dbReference>
<evidence type="ECO:0000256" key="2">
    <source>
        <dbReference type="SAM" id="SignalP"/>
    </source>
</evidence>
<dbReference type="PANTHER" id="PTHR24362:SF309">
    <property type="entry name" value="PROTEIN KINASE DOMAIN-CONTAINING PROTEIN"/>
    <property type="match status" value="1"/>
</dbReference>
<evidence type="ECO:0000259" key="3">
    <source>
        <dbReference type="PROSITE" id="PS50011"/>
    </source>
</evidence>
<gene>
    <name evidence="4" type="ORF">MENT_LOCUS22857</name>
</gene>
<evidence type="ECO:0000313" key="5">
    <source>
        <dbReference type="Proteomes" id="UP000580250"/>
    </source>
</evidence>